<protein>
    <submittedName>
        <fullName evidence="1">GNAT family N-acetyltransferase</fullName>
    </submittedName>
</protein>
<proteinExistence type="predicted"/>
<evidence type="ECO:0000313" key="1">
    <source>
        <dbReference type="EMBL" id="MFM9328829.1"/>
    </source>
</evidence>
<organism evidence="1 2">
    <name type="scientific">Paenibacillus mesotrionivorans</name>
    <dbReference type="NCBI Taxonomy" id="3160968"/>
    <lineage>
        <taxon>Bacteria</taxon>
        <taxon>Bacillati</taxon>
        <taxon>Bacillota</taxon>
        <taxon>Bacilli</taxon>
        <taxon>Bacillales</taxon>
        <taxon>Paenibacillaceae</taxon>
        <taxon>Paenibacillus</taxon>
    </lineage>
</organism>
<gene>
    <name evidence="1" type="ORF">ACI1P1_11055</name>
</gene>
<reference evidence="1" key="1">
    <citation type="submission" date="2024-12" db="EMBL/GenBank/DDBJ databases">
        <authorList>
            <person name="Wu N."/>
        </authorList>
    </citation>
    <scope>NUCLEOTIDE SEQUENCE</scope>
    <source>
        <strain evidence="1">P15</strain>
    </source>
</reference>
<evidence type="ECO:0000313" key="2">
    <source>
        <dbReference type="Proteomes" id="UP001631969"/>
    </source>
</evidence>
<sequence length="256" mass="29168">MTEQTNAALNLRRLTAGPARTDDDVEGALRLRYQVFAEEEKNLRLYNPEGLETDRYDEYCDHLVVKDEDSGQVVGTYRLLPGPRAALHGGFYSESEFDLAGYRPWMRETLELGRSCVHPDYRSGRAIRLLWEEILHYADNGGFSRLVGCASVHSRTRDEMLETYSLLHKRGVITARYGIRPLDTHTIPDLAPVELTASEEELFRRLPPLVKGYQWLGAEIGGEPAYDALFGTVDYFVILEKARISRRYLRLLQGGV</sequence>
<keyword evidence="2" id="KW-1185">Reference proteome</keyword>
<name>A0ACC7NZN8_9BACL</name>
<comment type="caution">
    <text evidence="1">The sequence shown here is derived from an EMBL/GenBank/DDBJ whole genome shotgun (WGS) entry which is preliminary data.</text>
</comment>
<dbReference type="EMBL" id="JBJURJ010000006">
    <property type="protein sequence ID" value="MFM9328829.1"/>
    <property type="molecule type" value="Genomic_DNA"/>
</dbReference>
<dbReference type="Proteomes" id="UP001631969">
    <property type="component" value="Unassembled WGS sequence"/>
</dbReference>
<accession>A0ACC7NZN8</accession>